<comment type="caution">
    <text evidence="1">The sequence shown here is derived from an EMBL/GenBank/DDBJ whole genome shotgun (WGS) entry which is preliminary data.</text>
</comment>
<gene>
    <name evidence="1" type="ORF">WG929_13320</name>
</gene>
<dbReference type="RefSeq" id="WP_416206434.1">
    <property type="nucleotide sequence ID" value="NZ_JBBKTX010000016.1"/>
</dbReference>
<organism evidence="1 2">
    <name type="scientific">Oceanobacter antarcticus</name>
    <dbReference type="NCBI Taxonomy" id="3133425"/>
    <lineage>
        <taxon>Bacteria</taxon>
        <taxon>Pseudomonadati</taxon>
        <taxon>Pseudomonadota</taxon>
        <taxon>Gammaproteobacteria</taxon>
        <taxon>Oceanospirillales</taxon>
        <taxon>Oceanospirillaceae</taxon>
        <taxon>Oceanobacter</taxon>
    </lineage>
</organism>
<evidence type="ECO:0000313" key="1">
    <source>
        <dbReference type="EMBL" id="MFK4753390.1"/>
    </source>
</evidence>
<accession>A0ABW8NK80</accession>
<keyword evidence="2" id="KW-1185">Reference proteome</keyword>
<evidence type="ECO:0000313" key="2">
    <source>
        <dbReference type="Proteomes" id="UP001620597"/>
    </source>
</evidence>
<proteinExistence type="predicted"/>
<name>A0ABW8NK80_9GAMM</name>
<dbReference type="EMBL" id="JBBKTX010000016">
    <property type="protein sequence ID" value="MFK4753390.1"/>
    <property type="molecule type" value="Genomic_DNA"/>
</dbReference>
<dbReference type="Proteomes" id="UP001620597">
    <property type="component" value="Unassembled WGS sequence"/>
</dbReference>
<reference evidence="1 2" key="1">
    <citation type="submission" date="2024-03" db="EMBL/GenBank/DDBJ databases">
        <title>High-quality draft genome sequence of Oceanobacter sp. wDCs-4.</title>
        <authorList>
            <person name="Dong C."/>
        </authorList>
    </citation>
    <scope>NUCLEOTIDE SEQUENCE [LARGE SCALE GENOMIC DNA]</scope>
    <source>
        <strain evidence="2">wDCs-4</strain>
    </source>
</reference>
<protein>
    <submittedName>
        <fullName evidence="1">Uncharacterized protein</fullName>
    </submittedName>
</protein>
<sequence>MLFFPIQQELDCISNDGRIIGRIKYNGATRNHVFQLDADIVELTDADQAKIAERLAGLDTGVYLIPMQDDD</sequence>